<evidence type="ECO:0008006" key="4">
    <source>
        <dbReference type="Google" id="ProtNLM"/>
    </source>
</evidence>
<dbReference type="EMBL" id="BAAAOH010000001">
    <property type="protein sequence ID" value="GAA1998149.1"/>
    <property type="molecule type" value="Genomic_DNA"/>
</dbReference>
<dbReference type="Proteomes" id="UP001500326">
    <property type="component" value="Unassembled WGS sequence"/>
</dbReference>
<feature type="transmembrane region" description="Helical" evidence="1">
    <location>
        <begin position="128"/>
        <end position="149"/>
    </location>
</feature>
<gene>
    <name evidence="2" type="ORF">GCM10009777_39260</name>
</gene>
<dbReference type="RefSeq" id="WP_344066450.1">
    <property type="nucleotide sequence ID" value="NZ_BAAAOH010000001.1"/>
</dbReference>
<keyword evidence="3" id="KW-1185">Reference proteome</keyword>
<keyword evidence="1" id="KW-0812">Transmembrane</keyword>
<feature type="transmembrane region" description="Helical" evidence="1">
    <location>
        <begin position="180"/>
        <end position="204"/>
    </location>
</feature>
<proteinExistence type="predicted"/>
<dbReference type="InterPro" id="IPR009339">
    <property type="entry name" value="DUF998"/>
</dbReference>
<keyword evidence="1" id="KW-0472">Membrane</keyword>
<organism evidence="2 3">
    <name type="scientific">Microbacterium pumilum</name>
    <dbReference type="NCBI Taxonomy" id="344165"/>
    <lineage>
        <taxon>Bacteria</taxon>
        <taxon>Bacillati</taxon>
        <taxon>Actinomycetota</taxon>
        <taxon>Actinomycetes</taxon>
        <taxon>Micrococcales</taxon>
        <taxon>Microbacteriaceae</taxon>
        <taxon>Microbacterium</taxon>
    </lineage>
</organism>
<comment type="caution">
    <text evidence="2">The sequence shown here is derived from an EMBL/GenBank/DDBJ whole genome shotgun (WGS) entry which is preliminary data.</text>
</comment>
<dbReference type="Pfam" id="PF06197">
    <property type="entry name" value="DUF998"/>
    <property type="match status" value="1"/>
</dbReference>
<evidence type="ECO:0000256" key="1">
    <source>
        <dbReference type="SAM" id="Phobius"/>
    </source>
</evidence>
<accession>A0ABN2T3S8</accession>
<protein>
    <recommendedName>
        <fullName evidence="4">DUF998 domain-containing protein</fullName>
    </recommendedName>
</protein>
<name>A0ABN2T3S8_9MICO</name>
<reference evidence="2 3" key="1">
    <citation type="journal article" date="2019" name="Int. J. Syst. Evol. Microbiol.">
        <title>The Global Catalogue of Microorganisms (GCM) 10K type strain sequencing project: providing services to taxonomists for standard genome sequencing and annotation.</title>
        <authorList>
            <consortium name="The Broad Institute Genomics Platform"/>
            <consortium name="The Broad Institute Genome Sequencing Center for Infectious Disease"/>
            <person name="Wu L."/>
            <person name="Ma J."/>
        </authorList>
    </citation>
    <scope>NUCLEOTIDE SEQUENCE [LARGE SCALE GENOMIC DNA]</scope>
    <source>
        <strain evidence="2 3">JCM 14902</strain>
    </source>
</reference>
<keyword evidence="1" id="KW-1133">Transmembrane helix</keyword>
<sequence length="230" mass="23771">MSRSSRALLTGAVVATPLFVVLWAVQAFNRDGFRPTYHPISLLSLGDGGWAQIVNFVLVGLLISGGGIGLSRTLGSGRLARWISILVILMGIGLVIAGLFVTDAGGGFPAGAPEGAPVMSWHGAVHEVGFILTQLAFLAAGITLAVLFARNRRRGWAAACIAAVVAAMLVPALGDLETLAIRLFISSVIEMGLISAVALGTLLGRVSGPTQDSMPAVTYAEPHGSTSRSR</sequence>
<evidence type="ECO:0000313" key="2">
    <source>
        <dbReference type="EMBL" id="GAA1998149.1"/>
    </source>
</evidence>
<feature type="transmembrane region" description="Helical" evidence="1">
    <location>
        <begin position="156"/>
        <end position="174"/>
    </location>
</feature>
<feature type="transmembrane region" description="Helical" evidence="1">
    <location>
        <begin position="82"/>
        <end position="101"/>
    </location>
</feature>
<evidence type="ECO:0000313" key="3">
    <source>
        <dbReference type="Proteomes" id="UP001500326"/>
    </source>
</evidence>
<feature type="transmembrane region" description="Helical" evidence="1">
    <location>
        <begin position="51"/>
        <end position="70"/>
    </location>
</feature>